<dbReference type="KEGG" id="mob:NCTC10112_00322"/>
<dbReference type="GO" id="GO:0006813">
    <property type="term" value="P:potassium ion transport"/>
    <property type="evidence" value="ECO:0007669"/>
    <property type="project" value="InterPro"/>
</dbReference>
<organism evidence="3 4">
    <name type="scientific">Metamycoplasma orale</name>
    <name type="common">Mycoplasma orale</name>
    <dbReference type="NCBI Taxonomy" id="2121"/>
    <lineage>
        <taxon>Bacteria</taxon>
        <taxon>Bacillati</taxon>
        <taxon>Mycoplasmatota</taxon>
        <taxon>Mycoplasmoidales</taxon>
        <taxon>Metamycoplasmataceae</taxon>
        <taxon>Metamycoplasma</taxon>
    </lineage>
</organism>
<dbReference type="InterPro" id="IPR006037">
    <property type="entry name" value="RCK_C"/>
</dbReference>
<feature type="domain" description="RCK N-terminal" evidence="1">
    <location>
        <begin position="6"/>
        <end position="123"/>
    </location>
</feature>
<dbReference type="PROSITE" id="PS51202">
    <property type="entry name" value="RCK_C"/>
    <property type="match status" value="1"/>
</dbReference>
<dbReference type="EMBL" id="LR214940">
    <property type="protein sequence ID" value="VEU55612.1"/>
    <property type="molecule type" value="Genomic_DNA"/>
</dbReference>
<dbReference type="InterPro" id="IPR036721">
    <property type="entry name" value="RCK_C_sf"/>
</dbReference>
<evidence type="ECO:0000259" key="1">
    <source>
        <dbReference type="PROSITE" id="PS51201"/>
    </source>
</evidence>
<dbReference type="PANTHER" id="PTHR43833:SF7">
    <property type="entry name" value="KTR SYSTEM POTASSIUM UPTAKE PROTEIN C"/>
    <property type="match status" value="1"/>
</dbReference>
<dbReference type="AlphaFoldDB" id="A0A448ZWH2"/>
<dbReference type="PROSITE" id="PS51201">
    <property type="entry name" value="RCK_N"/>
    <property type="match status" value="1"/>
</dbReference>
<dbReference type="GO" id="GO:0008324">
    <property type="term" value="F:monoatomic cation transmembrane transporter activity"/>
    <property type="evidence" value="ECO:0007669"/>
    <property type="project" value="InterPro"/>
</dbReference>
<sequence>MKTKKSRQICIIGLGRFGSAITTELLKDKTNNIRIVLVDTDEKHLAQFKEEVDSIYIADAADPKALESMNIVDCDTIIVATTDNIEIVAALSELGVTNIIARASTKRHANVLKQIGVKIIISPEEEAGHKTALLVANPNFILYSQSLSELQDGYVVGSTYINNPKLYNKQIKDLGLREKYNVSMVIVKRGTESFLPSGNFAIQKGDLITLVGTTDDVVESFAYVAENK</sequence>
<dbReference type="InterPro" id="IPR050721">
    <property type="entry name" value="Trk_Ktr_HKT_K-transport"/>
</dbReference>
<dbReference type="Proteomes" id="UP000290482">
    <property type="component" value="Chromosome"/>
</dbReference>
<reference evidence="3 4" key="1">
    <citation type="submission" date="2019-01" db="EMBL/GenBank/DDBJ databases">
        <authorList>
            <consortium name="Pathogen Informatics"/>
        </authorList>
    </citation>
    <scope>NUCLEOTIDE SEQUENCE [LARGE SCALE GENOMIC DNA]</scope>
    <source>
        <strain evidence="3 4">NCTC10112</strain>
    </source>
</reference>
<dbReference type="InterPro" id="IPR036291">
    <property type="entry name" value="NAD(P)-bd_dom_sf"/>
</dbReference>
<evidence type="ECO:0000313" key="3">
    <source>
        <dbReference type="EMBL" id="VEU55612.1"/>
    </source>
</evidence>
<evidence type="ECO:0000259" key="2">
    <source>
        <dbReference type="PROSITE" id="PS51202"/>
    </source>
</evidence>
<evidence type="ECO:0000313" key="4">
    <source>
        <dbReference type="Proteomes" id="UP000290482"/>
    </source>
</evidence>
<dbReference type="SUPFAM" id="SSF116726">
    <property type="entry name" value="TrkA C-terminal domain-like"/>
    <property type="match status" value="1"/>
</dbReference>
<accession>A0A448ZWH2</accession>
<name>A0A448ZWH2_METOS</name>
<dbReference type="PANTHER" id="PTHR43833">
    <property type="entry name" value="POTASSIUM CHANNEL PROTEIN 2-RELATED-RELATED"/>
    <property type="match status" value="1"/>
</dbReference>
<dbReference type="InterPro" id="IPR003148">
    <property type="entry name" value="RCK_N"/>
</dbReference>
<proteinExistence type="predicted"/>
<protein>
    <submittedName>
        <fullName evidence="3">Potassium uptake protein</fullName>
    </submittedName>
</protein>
<dbReference type="RefSeq" id="WP_022936000.1">
    <property type="nucleotide sequence ID" value="NZ_LR214940.1"/>
</dbReference>
<dbReference type="Gene3D" id="3.30.70.1450">
    <property type="entry name" value="Regulator of K+ conductance, C-terminal domain"/>
    <property type="match status" value="1"/>
</dbReference>
<dbReference type="Pfam" id="PF02254">
    <property type="entry name" value="TrkA_N"/>
    <property type="match status" value="1"/>
</dbReference>
<dbReference type="Gene3D" id="3.40.50.720">
    <property type="entry name" value="NAD(P)-binding Rossmann-like Domain"/>
    <property type="match status" value="1"/>
</dbReference>
<feature type="domain" description="RCK C-terminal" evidence="2">
    <location>
        <begin position="142"/>
        <end position="227"/>
    </location>
</feature>
<keyword evidence="4" id="KW-1185">Reference proteome</keyword>
<dbReference type="SUPFAM" id="SSF51735">
    <property type="entry name" value="NAD(P)-binding Rossmann-fold domains"/>
    <property type="match status" value="1"/>
</dbReference>
<gene>
    <name evidence="3" type="primary">ktrA</name>
    <name evidence="3" type="ORF">NCTC10112_00322</name>
</gene>
<dbReference type="OrthoDB" id="9776294at2"/>
<dbReference type="Pfam" id="PF02080">
    <property type="entry name" value="TrkA_C"/>
    <property type="match status" value="1"/>
</dbReference>